<dbReference type="InterPro" id="IPR057246">
    <property type="entry name" value="CARBOXYPEPT_ZN_1"/>
</dbReference>
<dbReference type="SUPFAM" id="SSF53187">
    <property type="entry name" value="Zn-dependent exopeptidases"/>
    <property type="match status" value="1"/>
</dbReference>
<dbReference type="PROSITE" id="PS00132">
    <property type="entry name" value="CARBOXYPEPT_ZN_1"/>
    <property type="match status" value="1"/>
</dbReference>
<dbReference type="AlphaFoldDB" id="A0A3N4L7D7"/>
<evidence type="ECO:0000313" key="19">
    <source>
        <dbReference type="Proteomes" id="UP000267821"/>
    </source>
</evidence>
<comment type="function">
    <text evidence="12">Inactive carboxypeptidase that may play a role in cell wall organization and biogenesis.</text>
</comment>
<gene>
    <name evidence="18" type="ORF">L211DRAFT_796656</name>
</gene>
<keyword evidence="9" id="KW-0862">Zinc</keyword>
<dbReference type="Proteomes" id="UP000267821">
    <property type="component" value="Unassembled WGS sequence"/>
</dbReference>
<evidence type="ECO:0000256" key="16">
    <source>
        <dbReference type="SAM" id="SignalP"/>
    </source>
</evidence>
<dbReference type="GO" id="GO:0071555">
    <property type="term" value="P:cell wall organization"/>
    <property type="evidence" value="ECO:0007669"/>
    <property type="project" value="UniProtKB-KW"/>
</dbReference>
<protein>
    <recommendedName>
        <fullName evidence="13">Inactive metallocarboxypeptidase ECM14</fullName>
    </recommendedName>
    <alternativeName>
        <fullName evidence="14">Inactive metallocarboxypeptidase ecm14</fullName>
    </alternativeName>
</protein>
<evidence type="ECO:0000256" key="8">
    <source>
        <dbReference type="ARBA" id="ARBA00022729"/>
    </source>
</evidence>
<evidence type="ECO:0000256" key="13">
    <source>
        <dbReference type="ARBA" id="ARBA00026187"/>
    </source>
</evidence>
<evidence type="ECO:0000256" key="12">
    <source>
        <dbReference type="ARBA" id="ARBA00025210"/>
    </source>
</evidence>
<dbReference type="GO" id="GO:0008270">
    <property type="term" value="F:zinc ion binding"/>
    <property type="evidence" value="ECO:0007669"/>
    <property type="project" value="InterPro"/>
</dbReference>
<dbReference type="STRING" id="1051890.A0A3N4L7D7"/>
<evidence type="ECO:0000313" key="18">
    <source>
        <dbReference type="EMBL" id="RPB18496.1"/>
    </source>
</evidence>
<keyword evidence="8 16" id="KW-0732">Signal</keyword>
<dbReference type="FunCoup" id="A0A3N4L7D7">
    <property type="interactions" value="852"/>
</dbReference>
<evidence type="ECO:0000256" key="2">
    <source>
        <dbReference type="ARBA" id="ARBA00004116"/>
    </source>
</evidence>
<comment type="similarity">
    <text evidence="4 15">Belongs to the peptidase M14 family.</text>
</comment>
<evidence type="ECO:0000256" key="3">
    <source>
        <dbReference type="ARBA" id="ARBA00004613"/>
    </source>
</evidence>
<comment type="cofactor">
    <cofactor evidence="1">
        <name>Zn(2+)</name>
        <dbReference type="ChEBI" id="CHEBI:29105"/>
    </cofactor>
</comment>
<dbReference type="GO" id="GO:0004181">
    <property type="term" value="F:metallocarboxypeptidase activity"/>
    <property type="evidence" value="ECO:0007669"/>
    <property type="project" value="InterPro"/>
</dbReference>
<dbReference type="PRINTS" id="PR00765">
    <property type="entry name" value="CRBOXYPTASEA"/>
</dbReference>
<evidence type="ECO:0000256" key="10">
    <source>
        <dbReference type="ARBA" id="ARBA00023157"/>
    </source>
</evidence>
<comment type="caution">
    <text evidence="15">Lacks conserved residue(s) required for the propagation of feature annotation.</text>
</comment>
<evidence type="ECO:0000259" key="17">
    <source>
        <dbReference type="PROSITE" id="PS52035"/>
    </source>
</evidence>
<dbReference type="CDD" id="cd03860">
    <property type="entry name" value="M14_CP_A-B_like"/>
    <property type="match status" value="1"/>
</dbReference>
<dbReference type="FunFam" id="3.40.630.10:FF:000060">
    <property type="entry name" value="Putative metallocarboxypeptidase ecm14"/>
    <property type="match status" value="1"/>
</dbReference>
<evidence type="ECO:0000256" key="4">
    <source>
        <dbReference type="ARBA" id="ARBA00005988"/>
    </source>
</evidence>
<organism evidence="18 19">
    <name type="scientific">Terfezia boudieri ATCC MYA-4762</name>
    <dbReference type="NCBI Taxonomy" id="1051890"/>
    <lineage>
        <taxon>Eukaryota</taxon>
        <taxon>Fungi</taxon>
        <taxon>Dikarya</taxon>
        <taxon>Ascomycota</taxon>
        <taxon>Pezizomycotina</taxon>
        <taxon>Pezizomycetes</taxon>
        <taxon>Pezizales</taxon>
        <taxon>Pezizaceae</taxon>
        <taxon>Terfezia</taxon>
    </lineage>
</organism>
<evidence type="ECO:0000256" key="15">
    <source>
        <dbReference type="PROSITE-ProRule" id="PRU01379"/>
    </source>
</evidence>
<feature type="signal peptide" evidence="16">
    <location>
        <begin position="1"/>
        <end position="19"/>
    </location>
</feature>
<name>A0A3N4L7D7_9PEZI</name>
<evidence type="ECO:0000256" key="11">
    <source>
        <dbReference type="ARBA" id="ARBA00023316"/>
    </source>
</evidence>
<dbReference type="InterPro" id="IPR000834">
    <property type="entry name" value="Peptidase_M14"/>
</dbReference>
<dbReference type="PANTHER" id="PTHR11705:SF147">
    <property type="entry name" value="INACTIVE METALLOCARBOXYPEPTIDASE ECM14"/>
    <property type="match status" value="1"/>
</dbReference>
<dbReference type="Gene3D" id="3.40.630.10">
    <property type="entry name" value="Zn peptidases"/>
    <property type="match status" value="1"/>
</dbReference>
<keyword evidence="10" id="KW-1015">Disulfide bond</keyword>
<evidence type="ECO:0000256" key="5">
    <source>
        <dbReference type="ARBA" id="ARBA00022525"/>
    </source>
</evidence>
<dbReference type="GO" id="GO:0006508">
    <property type="term" value="P:proteolysis"/>
    <property type="evidence" value="ECO:0007669"/>
    <property type="project" value="InterPro"/>
</dbReference>
<dbReference type="PROSITE" id="PS52035">
    <property type="entry name" value="PEPTIDASE_M14"/>
    <property type="match status" value="1"/>
</dbReference>
<keyword evidence="6" id="KW-0926">Vacuole</keyword>
<dbReference type="GO" id="GO:0005773">
    <property type="term" value="C:vacuole"/>
    <property type="evidence" value="ECO:0007669"/>
    <property type="project" value="UniProtKB-SubCell"/>
</dbReference>
<dbReference type="Pfam" id="PF00246">
    <property type="entry name" value="Peptidase_M14"/>
    <property type="match status" value="1"/>
</dbReference>
<feature type="domain" description="Peptidase M14" evidence="17">
    <location>
        <begin position="191"/>
        <end position="499"/>
    </location>
</feature>
<keyword evidence="7" id="KW-0479">Metal-binding</keyword>
<sequence>MRTDYLVLGVAVLSSVANAATIPLGPPSHSKSGVVPELPDLVENPSSWKDRLRGLSERLLGKTRHGLRDHEQKHLGLASSQMSKYTGDIVLRFNLTTQAEGKALVEASQVLLLDVWSSTKEHVDLRLAERDVPSLLGLLPNTLQHAHARLMPDLGRAVQETFPGARKPFSDQTLEEISKEKVDGSNIFFQDYQPLSVIVPWMKLLESLFPAYVQTFSIGASHEGREIMGLRVGTKMPDGARKKAIIVTGAAHAREWISVSTVSYLAYSFIINHLKDKRITALVDGFDWIFIPTLNVDGYAYTWEHDRLWRKNRQPTSLSFCKGIDLDRAYDIHWEAQKTQSNPCSDSFPGEKPFEAVEAKILSDWVAQMKEENLDFIGYLDFHSYSQQILYPYSYSCSTLPPDLENLEELAMGLAKVIRLHSGEHYEVASACGGSGYFTQTQTGGGGSALDYLYTHHVPFAYQIKLRDTGSYGFLLPRENILPTGEESLGLLKYFGEFLSQGVARSEGMIAEPEAEILTELRK</sequence>
<accession>A0A3N4L7D7</accession>
<dbReference type="PANTHER" id="PTHR11705">
    <property type="entry name" value="PROTEASE FAMILY M14 CARBOXYPEPTIDASE A,B"/>
    <property type="match status" value="1"/>
</dbReference>
<feature type="chain" id="PRO_5017988123" description="Inactive metallocarboxypeptidase ECM14" evidence="16">
    <location>
        <begin position="20"/>
        <end position="523"/>
    </location>
</feature>
<evidence type="ECO:0000256" key="14">
    <source>
        <dbReference type="ARBA" id="ARBA00026213"/>
    </source>
</evidence>
<dbReference type="EMBL" id="ML121626">
    <property type="protein sequence ID" value="RPB18496.1"/>
    <property type="molecule type" value="Genomic_DNA"/>
</dbReference>
<comment type="subcellular location">
    <subcellularLocation>
        <location evidence="3">Secreted</location>
    </subcellularLocation>
    <subcellularLocation>
        <location evidence="2">Vacuole</location>
    </subcellularLocation>
</comment>
<reference evidence="18 19" key="1">
    <citation type="journal article" date="2018" name="Nat. Ecol. Evol.">
        <title>Pezizomycetes genomes reveal the molecular basis of ectomycorrhizal truffle lifestyle.</title>
        <authorList>
            <person name="Murat C."/>
            <person name="Payen T."/>
            <person name="Noel B."/>
            <person name="Kuo A."/>
            <person name="Morin E."/>
            <person name="Chen J."/>
            <person name="Kohler A."/>
            <person name="Krizsan K."/>
            <person name="Balestrini R."/>
            <person name="Da Silva C."/>
            <person name="Montanini B."/>
            <person name="Hainaut M."/>
            <person name="Levati E."/>
            <person name="Barry K.W."/>
            <person name="Belfiori B."/>
            <person name="Cichocki N."/>
            <person name="Clum A."/>
            <person name="Dockter R.B."/>
            <person name="Fauchery L."/>
            <person name="Guy J."/>
            <person name="Iotti M."/>
            <person name="Le Tacon F."/>
            <person name="Lindquist E.A."/>
            <person name="Lipzen A."/>
            <person name="Malagnac F."/>
            <person name="Mello A."/>
            <person name="Molinier V."/>
            <person name="Miyauchi S."/>
            <person name="Poulain J."/>
            <person name="Riccioni C."/>
            <person name="Rubini A."/>
            <person name="Sitrit Y."/>
            <person name="Splivallo R."/>
            <person name="Traeger S."/>
            <person name="Wang M."/>
            <person name="Zifcakova L."/>
            <person name="Wipf D."/>
            <person name="Zambonelli A."/>
            <person name="Paolocci F."/>
            <person name="Nowrousian M."/>
            <person name="Ottonello S."/>
            <person name="Baldrian P."/>
            <person name="Spatafora J.W."/>
            <person name="Henrissat B."/>
            <person name="Nagy L.G."/>
            <person name="Aury J.M."/>
            <person name="Wincker P."/>
            <person name="Grigoriev I.V."/>
            <person name="Bonfante P."/>
            <person name="Martin F.M."/>
        </authorList>
    </citation>
    <scope>NUCLEOTIDE SEQUENCE [LARGE SCALE GENOMIC DNA]</scope>
    <source>
        <strain evidence="18 19">ATCC MYA-4762</strain>
    </source>
</reference>
<dbReference type="OrthoDB" id="3626597at2759"/>
<evidence type="ECO:0000256" key="6">
    <source>
        <dbReference type="ARBA" id="ARBA00022554"/>
    </source>
</evidence>
<evidence type="ECO:0000256" key="7">
    <source>
        <dbReference type="ARBA" id="ARBA00022723"/>
    </source>
</evidence>
<keyword evidence="11" id="KW-0961">Cell wall biogenesis/degradation</keyword>
<keyword evidence="5" id="KW-0964">Secreted</keyword>
<dbReference type="GO" id="GO:0005576">
    <property type="term" value="C:extracellular region"/>
    <property type="evidence" value="ECO:0007669"/>
    <property type="project" value="UniProtKB-SubCell"/>
</dbReference>
<proteinExistence type="inferred from homology"/>
<evidence type="ECO:0000256" key="1">
    <source>
        <dbReference type="ARBA" id="ARBA00001947"/>
    </source>
</evidence>
<evidence type="ECO:0000256" key="9">
    <source>
        <dbReference type="ARBA" id="ARBA00022833"/>
    </source>
</evidence>
<dbReference type="InParanoid" id="A0A3N4L7D7"/>
<keyword evidence="19" id="KW-1185">Reference proteome</keyword>
<dbReference type="SMART" id="SM00631">
    <property type="entry name" value="Zn_pept"/>
    <property type="match status" value="1"/>
</dbReference>